<protein>
    <recommendedName>
        <fullName evidence="8">DDE Tnp4 domain-containing protein</fullName>
    </recommendedName>
</protein>
<keyword evidence="5" id="KW-0479">Metal-binding</keyword>
<dbReference type="Pfam" id="PF13359">
    <property type="entry name" value="DDE_Tnp_4"/>
    <property type="match status" value="1"/>
</dbReference>
<evidence type="ECO:0000256" key="5">
    <source>
        <dbReference type="ARBA" id="ARBA00022723"/>
    </source>
</evidence>
<accession>A0A507DME5</accession>
<evidence type="ECO:0000256" key="3">
    <source>
        <dbReference type="ARBA" id="ARBA00006958"/>
    </source>
</evidence>
<comment type="caution">
    <text evidence="9">The sequence shown here is derived from an EMBL/GenBank/DDBJ whole genome shotgun (WGS) entry which is preliminary data.</text>
</comment>
<dbReference type="InterPro" id="IPR045249">
    <property type="entry name" value="HARBI1-like"/>
</dbReference>
<evidence type="ECO:0000256" key="6">
    <source>
        <dbReference type="ARBA" id="ARBA00022801"/>
    </source>
</evidence>
<evidence type="ECO:0000313" key="10">
    <source>
        <dbReference type="Proteomes" id="UP000320333"/>
    </source>
</evidence>
<dbReference type="InterPro" id="IPR027806">
    <property type="entry name" value="HARBI1_dom"/>
</dbReference>
<evidence type="ECO:0000256" key="7">
    <source>
        <dbReference type="ARBA" id="ARBA00023242"/>
    </source>
</evidence>
<comment type="subcellular location">
    <subcellularLocation>
        <location evidence="2">Nucleus</location>
    </subcellularLocation>
</comment>
<reference evidence="9 10" key="1">
    <citation type="journal article" date="2019" name="Sci. Rep.">
        <title>Comparative genomics of chytrid fungi reveal insights into the obligate biotrophic and pathogenic lifestyle of Synchytrium endobioticum.</title>
        <authorList>
            <person name="van de Vossenberg B.T.L.H."/>
            <person name="Warris S."/>
            <person name="Nguyen H.D.T."/>
            <person name="van Gent-Pelzer M.P.E."/>
            <person name="Joly D.L."/>
            <person name="van de Geest H.C."/>
            <person name="Bonants P.J.M."/>
            <person name="Smith D.S."/>
            <person name="Levesque C.A."/>
            <person name="van der Lee T.A.J."/>
        </authorList>
    </citation>
    <scope>NUCLEOTIDE SEQUENCE [LARGE SCALE GENOMIC DNA]</scope>
    <source>
        <strain evidence="9 10">CBS 675.73</strain>
    </source>
</reference>
<evidence type="ECO:0000256" key="4">
    <source>
        <dbReference type="ARBA" id="ARBA00022722"/>
    </source>
</evidence>
<feature type="domain" description="DDE Tnp4" evidence="8">
    <location>
        <begin position="62"/>
        <end position="210"/>
    </location>
</feature>
<dbReference type="GO" id="GO:0005634">
    <property type="term" value="C:nucleus"/>
    <property type="evidence" value="ECO:0007669"/>
    <property type="project" value="UniProtKB-SubCell"/>
</dbReference>
<evidence type="ECO:0000256" key="1">
    <source>
        <dbReference type="ARBA" id="ARBA00001968"/>
    </source>
</evidence>
<dbReference type="AlphaFoldDB" id="A0A507DME5"/>
<dbReference type="OrthoDB" id="5421058at2759"/>
<organism evidence="9 10">
    <name type="scientific">Chytriomyces confervae</name>
    <dbReference type="NCBI Taxonomy" id="246404"/>
    <lineage>
        <taxon>Eukaryota</taxon>
        <taxon>Fungi</taxon>
        <taxon>Fungi incertae sedis</taxon>
        <taxon>Chytridiomycota</taxon>
        <taxon>Chytridiomycota incertae sedis</taxon>
        <taxon>Chytridiomycetes</taxon>
        <taxon>Chytridiales</taxon>
        <taxon>Chytriomycetaceae</taxon>
        <taxon>Chytriomyces</taxon>
    </lineage>
</organism>
<evidence type="ECO:0000259" key="8">
    <source>
        <dbReference type="Pfam" id="PF13359"/>
    </source>
</evidence>
<comment type="cofactor">
    <cofactor evidence="1">
        <name>a divalent metal cation</name>
        <dbReference type="ChEBI" id="CHEBI:60240"/>
    </cofactor>
</comment>
<gene>
    <name evidence="9" type="ORF">CcCBS67573_g09796</name>
</gene>
<dbReference type="GO" id="GO:0016787">
    <property type="term" value="F:hydrolase activity"/>
    <property type="evidence" value="ECO:0007669"/>
    <property type="project" value="UniProtKB-KW"/>
</dbReference>
<keyword evidence="6" id="KW-0378">Hydrolase</keyword>
<proteinExistence type="inferred from homology"/>
<comment type="similarity">
    <text evidence="3">Belongs to the HARBI1 family.</text>
</comment>
<dbReference type="PANTHER" id="PTHR22930:SF259">
    <property type="entry name" value="OS08G0106900 PROTEIN"/>
    <property type="match status" value="1"/>
</dbReference>
<evidence type="ECO:0000256" key="2">
    <source>
        <dbReference type="ARBA" id="ARBA00004123"/>
    </source>
</evidence>
<dbReference type="GO" id="GO:0004518">
    <property type="term" value="F:nuclease activity"/>
    <property type="evidence" value="ECO:0007669"/>
    <property type="project" value="UniProtKB-KW"/>
</dbReference>
<keyword evidence="10" id="KW-1185">Reference proteome</keyword>
<dbReference type="PANTHER" id="PTHR22930">
    <property type="match status" value="1"/>
</dbReference>
<name>A0A507DME5_9FUNG</name>
<sequence length="283" mass="32408">MTQERFQQSADTVSRSIHGTLQALLRLQPRFMTLPQPGCAIPIEISSNPKFSPFFDGCVGALDGTHISAMVAETECAPYRCRKGGLLMQNVLGVCGFDMMFQFIHVGWEGSAHDGRVLADAYDKGFSIPEGRFYLADAGYAQREQVLVPYRGIRYHLKEWGQANERPVNAKELFNLRHAELRNVIERIFGCMAKRFLILKAMRSFSLETQRDLAIAIPILFNIIRSDFSDDGFDDAVVVGLRRNDDEDDDPFEDDWERADNWRDGIAEEMWLDYQQQLRRRGE</sequence>
<dbReference type="GO" id="GO:0046872">
    <property type="term" value="F:metal ion binding"/>
    <property type="evidence" value="ECO:0007669"/>
    <property type="project" value="UniProtKB-KW"/>
</dbReference>
<dbReference type="STRING" id="246404.A0A507DME5"/>
<keyword evidence="7" id="KW-0539">Nucleus</keyword>
<keyword evidence="4" id="KW-0540">Nuclease</keyword>
<evidence type="ECO:0000313" key="9">
    <source>
        <dbReference type="EMBL" id="TPX52842.1"/>
    </source>
</evidence>
<dbReference type="EMBL" id="QEAP01000998">
    <property type="protein sequence ID" value="TPX52842.1"/>
    <property type="molecule type" value="Genomic_DNA"/>
</dbReference>
<dbReference type="Proteomes" id="UP000320333">
    <property type="component" value="Unassembled WGS sequence"/>
</dbReference>